<organism evidence="2 3">
    <name type="scientific">Artemisia annua</name>
    <name type="common">Sweet wormwood</name>
    <dbReference type="NCBI Taxonomy" id="35608"/>
    <lineage>
        <taxon>Eukaryota</taxon>
        <taxon>Viridiplantae</taxon>
        <taxon>Streptophyta</taxon>
        <taxon>Embryophyta</taxon>
        <taxon>Tracheophyta</taxon>
        <taxon>Spermatophyta</taxon>
        <taxon>Magnoliopsida</taxon>
        <taxon>eudicotyledons</taxon>
        <taxon>Gunneridae</taxon>
        <taxon>Pentapetalae</taxon>
        <taxon>asterids</taxon>
        <taxon>campanulids</taxon>
        <taxon>Asterales</taxon>
        <taxon>Asteraceae</taxon>
        <taxon>Asteroideae</taxon>
        <taxon>Anthemideae</taxon>
        <taxon>Artemisiinae</taxon>
        <taxon>Artemisia</taxon>
    </lineage>
</organism>
<gene>
    <name evidence="2" type="ORF">CTI12_AA401790</name>
    <name evidence="1" type="ORF">CTI12_AA502730</name>
</gene>
<dbReference type="EMBL" id="PKPP01009984">
    <property type="protein sequence ID" value="PWA47063.1"/>
    <property type="molecule type" value="Genomic_DNA"/>
</dbReference>
<sequence>MERALLITQHENQVGEGANFCTWLERCFGNYDKLNCELMMRLEDYWWNIRDEEASPNETWNNYELQDNEPRTSNVSLLRAKCGFGNRKPRWLEQAKLIFKEDNEWKDDLYNELDVNGMFYVDELRHELQFRQVLRKLIMKYC</sequence>
<dbReference type="Proteomes" id="UP000245207">
    <property type="component" value="Unassembled WGS sequence"/>
</dbReference>
<evidence type="ECO:0000313" key="2">
    <source>
        <dbReference type="EMBL" id="PWA58259.1"/>
    </source>
</evidence>
<dbReference type="EMBL" id="PKPP01005948">
    <property type="protein sequence ID" value="PWA58259.1"/>
    <property type="molecule type" value="Genomic_DNA"/>
</dbReference>
<evidence type="ECO:0000313" key="1">
    <source>
        <dbReference type="EMBL" id="PWA47063.1"/>
    </source>
</evidence>
<reference evidence="2 3" key="1">
    <citation type="journal article" date="2018" name="Mol. Plant">
        <title>The genome of Artemisia annua provides insight into the evolution of Asteraceae family and artemisinin biosynthesis.</title>
        <authorList>
            <person name="Shen Q."/>
            <person name="Zhang L."/>
            <person name="Liao Z."/>
            <person name="Wang S."/>
            <person name="Yan T."/>
            <person name="Shi P."/>
            <person name="Liu M."/>
            <person name="Fu X."/>
            <person name="Pan Q."/>
            <person name="Wang Y."/>
            <person name="Lv Z."/>
            <person name="Lu X."/>
            <person name="Zhang F."/>
            <person name="Jiang W."/>
            <person name="Ma Y."/>
            <person name="Chen M."/>
            <person name="Hao X."/>
            <person name="Li L."/>
            <person name="Tang Y."/>
            <person name="Lv G."/>
            <person name="Zhou Y."/>
            <person name="Sun X."/>
            <person name="Brodelius P.E."/>
            <person name="Rose J.K.C."/>
            <person name="Tang K."/>
        </authorList>
    </citation>
    <scope>NUCLEOTIDE SEQUENCE [LARGE SCALE GENOMIC DNA]</scope>
    <source>
        <strain evidence="3">cv. Huhao1</strain>
        <tissue evidence="2">Leaf</tissue>
    </source>
</reference>
<name>A0A2U1MAI1_ARTAN</name>
<accession>A0A2U1MAI1</accession>
<dbReference type="AlphaFoldDB" id="A0A2U1MAI1"/>
<keyword evidence="3" id="KW-1185">Reference proteome</keyword>
<comment type="caution">
    <text evidence="2">The sequence shown here is derived from an EMBL/GenBank/DDBJ whole genome shotgun (WGS) entry which is preliminary data.</text>
</comment>
<evidence type="ECO:0000313" key="3">
    <source>
        <dbReference type="Proteomes" id="UP000245207"/>
    </source>
</evidence>
<proteinExistence type="predicted"/>
<protein>
    <submittedName>
        <fullName evidence="2">Uncharacterized protein</fullName>
    </submittedName>
</protein>